<organism evidence="1">
    <name type="scientific">viral metagenome</name>
    <dbReference type="NCBI Taxonomy" id="1070528"/>
    <lineage>
        <taxon>unclassified sequences</taxon>
        <taxon>metagenomes</taxon>
        <taxon>organismal metagenomes</taxon>
    </lineage>
</organism>
<name>A0A6M3KZS9_9ZZZZ</name>
<evidence type="ECO:0000313" key="1">
    <source>
        <dbReference type="EMBL" id="QJA87793.1"/>
    </source>
</evidence>
<accession>A0A6M3KZS9</accession>
<sequence length="109" mass="12439">MGVYDILPEGSQVKLWECKLHTKKLGDSVPDFELPEYIVLLREGGFVRVKDGIITEIKENSNLDYYPEDFPDIICFDKWGSRVGSYEDLIGELQGVSGMDDPYYLGVNR</sequence>
<reference evidence="1" key="1">
    <citation type="submission" date="2020-03" db="EMBL/GenBank/DDBJ databases">
        <title>The deep terrestrial virosphere.</title>
        <authorList>
            <person name="Holmfeldt K."/>
            <person name="Nilsson E."/>
            <person name="Simone D."/>
            <person name="Lopez-Fernandez M."/>
            <person name="Wu X."/>
            <person name="de Brujin I."/>
            <person name="Lundin D."/>
            <person name="Andersson A."/>
            <person name="Bertilsson S."/>
            <person name="Dopson M."/>
        </authorList>
    </citation>
    <scope>NUCLEOTIDE SEQUENCE</scope>
    <source>
        <strain evidence="1">MM415B02892</strain>
    </source>
</reference>
<protein>
    <submittedName>
        <fullName evidence="1">Uncharacterized protein</fullName>
    </submittedName>
</protein>
<proteinExistence type="predicted"/>
<gene>
    <name evidence="1" type="ORF">MM415B02892_0002</name>
</gene>
<dbReference type="AlphaFoldDB" id="A0A6M3KZS9"/>
<dbReference type="EMBL" id="MT142733">
    <property type="protein sequence ID" value="QJA87793.1"/>
    <property type="molecule type" value="Genomic_DNA"/>
</dbReference>